<dbReference type="InterPro" id="IPR036282">
    <property type="entry name" value="Glutathione-S-Trfase_C_sf"/>
</dbReference>
<dbReference type="InterPro" id="IPR036249">
    <property type="entry name" value="Thioredoxin-like_sf"/>
</dbReference>
<keyword evidence="3" id="KW-1185">Reference proteome</keyword>
<dbReference type="InterPro" id="IPR004045">
    <property type="entry name" value="Glutathione_S-Trfase_N"/>
</dbReference>
<accession>A0A4Z0M2Z4</accession>
<dbReference type="OrthoDB" id="9810080at2"/>
<evidence type="ECO:0000259" key="1">
    <source>
        <dbReference type="PROSITE" id="PS50404"/>
    </source>
</evidence>
<dbReference type="SFLD" id="SFLDS00019">
    <property type="entry name" value="Glutathione_Transferase_(cytos"/>
    <property type="match status" value="1"/>
</dbReference>
<protein>
    <submittedName>
        <fullName evidence="2">Glutathione S-transferase family protein</fullName>
    </submittedName>
</protein>
<keyword evidence="2" id="KW-0808">Transferase</keyword>
<dbReference type="PANTHER" id="PTHR44051">
    <property type="entry name" value="GLUTATHIONE S-TRANSFERASE-RELATED"/>
    <property type="match status" value="1"/>
</dbReference>
<comment type="caution">
    <text evidence="2">The sequence shown here is derived from an EMBL/GenBank/DDBJ whole genome shotgun (WGS) entry which is preliminary data.</text>
</comment>
<dbReference type="Gene3D" id="1.20.1050.10">
    <property type="match status" value="1"/>
</dbReference>
<organism evidence="2 3">
    <name type="scientific">Mangrovimicrobium sediminis</name>
    <dbReference type="NCBI Taxonomy" id="2562682"/>
    <lineage>
        <taxon>Bacteria</taxon>
        <taxon>Pseudomonadati</taxon>
        <taxon>Pseudomonadota</taxon>
        <taxon>Gammaproteobacteria</taxon>
        <taxon>Cellvibrionales</taxon>
        <taxon>Halieaceae</taxon>
        <taxon>Mangrovimicrobium</taxon>
    </lineage>
</organism>
<name>A0A4Z0M2Z4_9GAMM</name>
<dbReference type="InterPro" id="IPR040079">
    <property type="entry name" value="Glutathione_S-Trfase"/>
</dbReference>
<dbReference type="PANTHER" id="PTHR44051:SF8">
    <property type="entry name" value="GLUTATHIONE S-TRANSFERASE GSTA"/>
    <property type="match status" value="1"/>
</dbReference>
<proteinExistence type="predicted"/>
<dbReference type="SFLD" id="SFLDG00358">
    <property type="entry name" value="Main_(cytGST)"/>
    <property type="match status" value="1"/>
</dbReference>
<dbReference type="SUPFAM" id="SSF52833">
    <property type="entry name" value="Thioredoxin-like"/>
    <property type="match status" value="1"/>
</dbReference>
<dbReference type="Gene3D" id="3.40.30.10">
    <property type="entry name" value="Glutaredoxin"/>
    <property type="match status" value="1"/>
</dbReference>
<reference evidence="2 3" key="1">
    <citation type="submission" date="2019-04" db="EMBL/GenBank/DDBJ databases">
        <title>Taxonomy of novel Haliea sp. from mangrove soil of West Coast of India.</title>
        <authorList>
            <person name="Verma A."/>
            <person name="Kumar P."/>
            <person name="Krishnamurthi S."/>
        </authorList>
    </citation>
    <scope>NUCLEOTIDE SEQUENCE [LARGE SCALE GENOMIC DNA]</scope>
    <source>
        <strain evidence="2 3">SAOS-164</strain>
    </source>
</reference>
<dbReference type="Pfam" id="PF13409">
    <property type="entry name" value="GST_N_2"/>
    <property type="match status" value="1"/>
</dbReference>
<dbReference type="GO" id="GO:0016740">
    <property type="term" value="F:transferase activity"/>
    <property type="evidence" value="ECO:0007669"/>
    <property type="project" value="UniProtKB-KW"/>
</dbReference>
<evidence type="ECO:0000313" key="2">
    <source>
        <dbReference type="EMBL" id="TGD73665.1"/>
    </source>
</evidence>
<dbReference type="AlphaFoldDB" id="A0A4Z0M2Z4"/>
<dbReference type="EMBL" id="SRLE01000007">
    <property type="protein sequence ID" value="TGD73665.1"/>
    <property type="molecule type" value="Genomic_DNA"/>
</dbReference>
<sequence length="208" mass="23635">MKFYFTPGACSIGIHILLEELELVFEAYLVNLVKGEHLAPEYLAINPHGTIPSLVAADGEVLTDFIAIANWLAEKYPRRKLLPDDPQRREAVLDTLAYCVNTIHGQGYTRVFTTGKYSDNPAQHAAIQEAGWSMVRAGLEELDRRYAAGELYLDTFSVADAAQFYVEFWAQRSEVALPPFCERHYRQMLQRPAVRQVLMEEGYYSVLN</sequence>
<dbReference type="SUPFAM" id="SSF47616">
    <property type="entry name" value="GST C-terminal domain-like"/>
    <property type="match status" value="1"/>
</dbReference>
<evidence type="ECO:0000313" key="3">
    <source>
        <dbReference type="Proteomes" id="UP000298050"/>
    </source>
</evidence>
<gene>
    <name evidence="2" type="ORF">E4634_09590</name>
</gene>
<dbReference type="PROSITE" id="PS50404">
    <property type="entry name" value="GST_NTER"/>
    <property type="match status" value="1"/>
</dbReference>
<feature type="domain" description="GST N-terminal" evidence="1">
    <location>
        <begin position="1"/>
        <end position="80"/>
    </location>
</feature>
<dbReference type="Proteomes" id="UP000298050">
    <property type="component" value="Unassembled WGS sequence"/>
</dbReference>
<dbReference type="CDD" id="cd03057">
    <property type="entry name" value="GST_N_Beta"/>
    <property type="match status" value="1"/>
</dbReference>